<evidence type="ECO:0000256" key="5">
    <source>
        <dbReference type="ARBA" id="ARBA00022692"/>
    </source>
</evidence>
<dbReference type="PANTHER" id="PTHR34501">
    <property type="entry name" value="PROTEIN YDDL-RELATED"/>
    <property type="match status" value="1"/>
</dbReference>
<evidence type="ECO:0000256" key="9">
    <source>
        <dbReference type="ARBA" id="ARBA00023136"/>
    </source>
</evidence>
<keyword evidence="10" id="KW-0998">Cell outer membrane</keyword>
<keyword evidence="6 11" id="KW-0732">Signal</keyword>
<evidence type="ECO:0000256" key="8">
    <source>
        <dbReference type="ARBA" id="ARBA00023114"/>
    </source>
</evidence>
<evidence type="ECO:0000313" key="13">
    <source>
        <dbReference type="EMBL" id="CAI07313.1"/>
    </source>
</evidence>
<evidence type="ECO:0000256" key="1">
    <source>
        <dbReference type="ARBA" id="ARBA00004571"/>
    </source>
</evidence>
<dbReference type="PRINTS" id="PR00182">
    <property type="entry name" value="ECOLNEIPORIN"/>
</dbReference>
<dbReference type="AlphaFoldDB" id="Q5P5U9"/>
<dbReference type="RefSeq" id="WP_011237033.1">
    <property type="nucleotide sequence ID" value="NC_006513.1"/>
</dbReference>
<keyword evidence="8" id="KW-0626">Porin</keyword>
<feature type="signal peptide" evidence="11">
    <location>
        <begin position="1"/>
        <end position="20"/>
    </location>
</feature>
<dbReference type="STRING" id="76114.ebA2143"/>
<dbReference type="InterPro" id="IPR033900">
    <property type="entry name" value="Gram_neg_porin_domain"/>
</dbReference>
<gene>
    <name evidence="13" type="ORF">ebA2143</name>
</gene>
<evidence type="ECO:0000256" key="4">
    <source>
        <dbReference type="ARBA" id="ARBA00022452"/>
    </source>
</evidence>
<feature type="domain" description="Porin" evidence="12">
    <location>
        <begin position="7"/>
        <end position="316"/>
    </location>
</feature>
<dbReference type="InterPro" id="IPR023614">
    <property type="entry name" value="Porin_dom_sf"/>
</dbReference>
<evidence type="ECO:0000259" key="12">
    <source>
        <dbReference type="Pfam" id="PF13609"/>
    </source>
</evidence>
<dbReference type="InterPro" id="IPR001702">
    <property type="entry name" value="Porin_Gram-ve"/>
</dbReference>
<evidence type="ECO:0000256" key="6">
    <source>
        <dbReference type="ARBA" id="ARBA00022729"/>
    </source>
</evidence>
<dbReference type="Proteomes" id="UP000006552">
    <property type="component" value="Chromosome"/>
</dbReference>
<keyword evidence="3" id="KW-0813">Transport</keyword>
<keyword evidence="4" id="KW-1134">Transmembrane beta strand</keyword>
<dbReference type="GO" id="GO:0046930">
    <property type="term" value="C:pore complex"/>
    <property type="evidence" value="ECO:0007669"/>
    <property type="project" value="UniProtKB-KW"/>
</dbReference>
<dbReference type="Pfam" id="PF13609">
    <property type="entry name" value="Porin_4"/>
    <property type="match status" value="1"/>
</dbReference>
<evidence type="ECO:0000256" key="11">
    <source>
        <dbReference type="SAM" id="SignalP"/>
    </source>
</evidence>
<dbReference type="HOGENOM" id="CLU_038238_1_1_4"/>
<name>Q5P5U9_AROAE</name>
<organism evidence="13 14">
    <name type="scientific">Aromatoleum aromaticum (strain DSM 19018 / LMG 30748 / EbN1)</name>
    <name type="common">Azoarcus sp. (strain EbN1)</name>
    <dbReference type="NCBI Taxonomy" id="76114"/>
    <lineage>
        <taxon>Bacteria</taxon>
        <taxon>Pseudomonadati</taxon>
        <taxon>Pseudomonadota</taxon>
        <taxon>Betaproteobacteria</taxon>
        <taxon>Rhodocyclales</taxon>
        <taxon>Rhodocyclaceae</taxon>
        <taxon>Aromatoleum</taxon>
    </lineage>
</organism>
<dbReference type="KEGG" id="eba:ebA2143"/>
<dbReference type="InterPro" id="IPR050298">
    <property type="entry name" value="Gram-neg_bact_OMP"/>
</dbReference>
<evidence type="ECO:0000256" key="3">
    <source>
        <dbReference type="ARBA" id="ARBA00022448"/>
    </source>
</evidence>
<dbReference type="CDD" id="cd00342">
    <property type="entry name" value="gram_neg_porins"/>
    <property type="match status" value="1"/>
</dbReference>
<evidence type="ECO:0000256" key="10">
    <source>
        <dbReference type="ARBA" id="ARBA00023237"/>
    </source>
</evidence>
<dbReference type="EMBL" id="CR555306">
    <property type="protein sequence ID" value="CAI07313.1"/>
    <property type="molecule type" value="Genomic_DNA"/>
</dbReference>
<sequence length="349" mass="37104">MKAKLTALALASVFSTPLLAQPNVTVYGVADAYFGYGEYDDNKFTGVNSGGLSGSRIGFKGSEDLGNGLKALFTLEYSLNLDRNDGIGTSSGARQQFVGLQGSFGFVGLGRQYAPGYFVNKYDTTGGSSALSPQIQLAKAAGATIDAGGGSRFNNAINYKSPSFGGLSVNAIYSFNEANQDEDRRTEDKLGVGVEYKGGPLAAGLTYQQIEGGDIDRPDDQKEWMLGGAYDFGVVKVLGSYQQVKDALGNEGNTDKIYQIGAAVPVGSGHIHAAWGKLDADAGSDHDVKSWVLAYTYSLSKRTTLYTGFLHNDNEDETNQTNLASKEIDGVTVFGEDSDNFVIGVRHTF</sequence>
<dbReference type="GO" id="GO:0009279">
    <property type="term" value="C:cell outer membrane"/>
    <property type="evidence" value="ECO:0007669"/>
    <property type="project" value="UniProtKB-SubCell"/>
</dbReference>
<keyword evidence="14" id="KW-1185">Reference proteome</keyword>
<evidence type="ECO:0000313" key="14">
    <source>
        <dbReference type="Proteomes" id="UP000006552"/>
    </source>
</evidence>
<keyword evidence="5 13" id="KW-0812">Transmembrane</keyword>
<protein>
    <submittedName>
        <fullName evidence="13">Porin transmembrane protein</fullName>
    </submittedName>
</protein>
<evidence type="ECO:0000256" key="7">
    <source>
        <dbReference type="ARBA" id="ARBA00023065"/>
    </source>
</evidence>
<dbReference type="OrthoDB" id="5293374at2"/>
<dbReference type="InterPro" id="IPR002299">
    <property type="entry name" value="Porin_Neis"/>
</dbReference>
<dbReference type="GO" id="GO:0015288">
    <property type="term" value="F:porin activity"/>
    <property type="evidence" value="ECO:0007669"/>
    <property type="project" value="UniProtKB-KW"/>
</dbReference>
<keyword evidence="7" id="KW-0406">Ion transport</keyword>
<reference evidence="13 14" key="1">
    <citation type="journal article" date="2005" name="Arch. Microbiol.">
        <title>The genome sequence of an anaerobic aromatic-degrading denitrifying bacterium, strain EbN1.</title>
        <authorList>
            <person name="Rabus R."/>
            <person name="Kube M."/>
            <person name="Heider J."/>
            <person name="Beck A."/>
            <person name="Heitmann K."/>
            <person name="Widdel F."/>
            <person name="Reinhardt R."/>
        </authorList>
    </citation>
    <scope>NUCLEOTIDE SEQUENCE [LARGE SCALE GENOMIC DNA]</scope>
    <source>
        <strain evidence="13 14">EbN1</strain>
    </source>
</reference>
<dbReference type="PANTHER" id="PTHR34501:SF9">
    <property type="entry name" value="MAJOR OUTER MEMBRANE PROTEIN P.IA"/>
    <property type="match status" value="1"/>
</dbReference>
<dbReference type="Gene3D" id="2.40.160.10">
    <property type="entry name" value="Porin"/>
    <property type="match status" value="1"/>
</dbReference>
<evidence type="ECO:0000256" key="2">
    <source>
        <dbReference type="ARBA" id="ARBA00011233"/>
    </source>
</evidence>
<dbReference type="SUPFAM" id="SSF56935">
    <property type="entry name" value="Porins"/>
    <property type="match status" value="1"/>
</dbReference>
<dbReference type="PRINTS" id="PR00184">
    <property type="entry name" value="NEISSPPORIN"/>
</dbReference>
<dbReference type="eggNOG" id="COG3203">
    <property type="taxonomic scope" value="Bacteria"/>
</dbReference>
<comment type="subcellular location">
    <subcellularLocation>
        <location evidence="1">Cell outer membrane</location>
        <topology evidence="1">Multi-pass membrane protein</topology>
    </subcellularLocation>
</comment>
<comment type="subunit">
    <text evidence="2">Homotrimer.</text>
</comment>
<proteinExistence type="predicted"/>
<keyword evidence="9" id="KW-0472">Membrane</keyword>
<feature type="chain" id="PRO_5004260217" evidence="11">
    <location>
        <begin position="21"/>
        <end position="349"/>
    </location>
</feature>
<accession>Q5P5U9</accession>
<dbReference type="GO" id="GO:0034220">
    <property type="term" value="P:monoatomic ion transmembrane transport"/>
    <property type="evidence" value="ECO:0007669"/>
    <property type="project" value="InterPro"/>
</dbReference>